<reference evidence="1" key="1">
    <citation type="submission" date="2020-07" db="EMBL/GenBank/DDBJ databases">
        <title>Multicomponent nature underlies the extraordinary mechanical properties of spider dragline silk.</title>
        <authorList>
            <person name="Kono N."/>
            <person name="Nakamura H."/>
            <person name="Mori M."/>
            <person name="Yoshida Y."/>
            <person name="Ohtoshi R."/>
            <person name="Malay A.D."/>
            <person name="Moran D.A.P."/>
            <person name="Tomita M."/>
            <person name="Numata K."/>
            <person name="Arakawa K."/>
        </authorList>
    </citation>
    <scope>NUCLEOTIDE SEQUENCE</scope>
</reference>
<keyword evidence="2" id="KW-1185">Reference proteome</keyword>
<dbReference type="AlphaFoldDB" id="A0A8X6IKK1"/>
<comment type="caution">
    <text evidence="1">The sequence shown here is derived from an EMBL/GenBank/DDBJ whole genome shotgun (WGS) entry which is preliminary data.</text>
</comment>
<proteinExistence type="predicted"/>
<dbReference type="Proteomes" id="UP000887116">
    <property type="component" value="Unassembled WGS sequence"/>
</dbReference>
<evidence type="ECO:0000313" key="1">
    <source>
        <dbReference type="EMBL" id="GFQ96227.1"/>
    </source>
</evidence>
<organism evidence="1 2">
    <name type="scientific">Trichonephila clavata</name>
    <name type="common">Joro spider</name>
    <name type="synonym">Nephila clavata</name>
    <dbReference type="NCBI Taxonomy" id="2740835"/>
    <lineage>
        <taxon>Eukaryota</taxon>
        <taxon>Metazoa</taxon>
        <taxon>Ecdysozoa</taxon>
        <taxon>Arthropoda</taxon>
        <taxon>Chelicerata</taxon>
        <taxon>Arachnida</taxon>
        <taxon>Araneae</taxon>
        <taxon>Araneomorphae</taxon>
        <taxon>Entelegynae</taxon>
        <taxon>Araneoidea</taxon>
        <taxon>Nephilidae</taxon>
        <taxon>Trichonephila</taxon>
    </lineage>
</organism>
<dbReference type="EMBL" id="BMAO01024573">
    <property type="protein sequence ID" value="GFQ96227.1"/>
    <property type="molecule type" value="Genomic_DNA"/>
</dbReference>
<accession>A0A8X6IKK1</accession>
<protein>
    <submittedName>
        <fullName evidence="1">Uncharacterized protein</fullName>
    </submittedName>
</protein>
<gene>
    <name evidence="1" type="ORF">TNCT_588371</name>
</gene>
<name>A0A8X6IKK1_TRICU</name>
<evidence type="ECO:0000313" key="2">
    <source>
        <dbReference type="Proteomes" id="UP000887116"/>
    </source>
</evidence>
<sequence length="90" mass="10121">MKRIMSQYDFSSESVTDLLKKKKLPSRIRITQNSNSAISSRYTKLTFKTSIEANKTSKINAAAGILTDIVCKKKQKNKIAVATHIRGLDF</sequence>